<dbReference type="PROSITE" id="PS51257">
    <property type="entry name" value="PROKAR_LIPOPROTEIN"/>
    <property type="match status" value="1"/>
</dbReference>
<proteinExistence type="inferred from homology"/>
<evidence type="ECO:0000256" key="5">
    <source>
        <dbReference type="ARBA" id="ARBA00023237"/>
    </source>
</evidence>
<keyword evidence="3" id="KW-0732">Signal</keyword>
<evidence type="ECO:0000313" key="8">
    <source>
        <dbReference type="EMBL" id="GGD60456.1"/>
    </source>
</evidence>
<evidence type="ECO:0000256" key="4">
    <source>
        <dbReference type="ARBA" id="ARBA00023136"/>
    </source>
</evidence>
<feature type="domain" description="RagB/SusD" evidence="6">
    <location>
        <begin position="363"/>
        <end position="487"/>
    </location>
</feature>
<dbReference type="SUPFAM" id="SSF48452">
    <property type="entry name" value="TPR-like"/>
    <property type="match status" value="1"/>
</dbReference>
<protein>
    <submittedName>
        <fullName evidence="8">Membrane protein</fullName>
    </submittedName>
</protein>
<reference evidence="8" key="1">
    <citation type="journal article" date="2014" name="Int. J. Syst. Evol. Microbiol.">
        <title>Complete genome sequence of Corynebacterium casei LMG S-19264T (=DSM 44701T), isolated from a smear-ripened cheese.</title>
        <authorList>
            <consortium name="US DOE Joint Genome Institute (JGI-PGF)"/>
            <person name="Walter F."/>
            <person name="Albersmeier A."/>
            <person name="Kalinowski J."/>
            <person name="Ruckert C."/>
        </authorList>
    </citation>
    <scope>NUCLEOTIDE SEQUENCE</scope>
    <source>
        <strain evidence="8">CGMCC 1.15958</strain>
    </source>
</reference>
<evidence type="ECO:0000259" key="7">
    <source>
        <dbReference type="Pfam" id="PF14322"/>
    </source>
</evidence>
<evidence type="ECO:0000313" key="9">
    <source>
        <dbReference type="Proteomes" id="UP000609064"/>
    </source>
</evidence>
<dbReference type="Pfam" id="PF14322">
    <property type="entry name" value="SusD-like_3"/>
    <property type="match status" value="1"/>
</dbReference>
<comment type="subcellular location">
    <subcellularLocation>
        <location evidence="1">Cell outer membrane</location>
    </subcellularLocation>
</comment>
<accession>A0A916YU66</accession>
<comment type="caution">
    <text evidence="8">The sequence shown here is derived from an EMBL/GenBank/DDBJ whole genome shotgun (WGS) entry which is preliminary data.</text>
</comment>
<evidence type="ECO:0000256" key="3">
    <source>
        <dbReference type="ARBA" id="ARBA00022729"/>
    </source>
</evidence>
<dbReference type="GO" id="GO:0009279">
    <property type="term" value="C:cell outer membrane"/>
    <property type="evidence" value="ECO:0007669"/>
    <property type="project" value="UniProtKB-SubCell"/>
</dbReference>
<dbReference type="Gene3D" id="1.25.40.390">
    <property type="match status" value="1"/>
</dbReference>
<dbReference type="Proteomes" id="UP000609064">
    <property type="component" value="Unassembled WGS sequence"/>
</dbReference>
<dbReference type="InterPro" id="IPR033985">
    <property type="entry name" value="SusD-like_N"/>
</dbReference>
<dbReference type="RefSeq" id="WP_188766487.1">
    <property type="nucleotide sequence ID" value="NZ_BMKK01000005.1"/>
</dbReference>
<gene>
    <name evidence="8" type="ORF">GCM10011514_25510</name>
</gene>
<evidence type="ECO:0000256" key="2">
    <source>
        <dbReference type="ARBA" id="ARBA00006275"/>
    </source>
</evidence>
<dbReference type="Pfam" id="PF07980">
    <property type="entry name" value="SusD_RagB"/>
    <property type="match status" value="1"/>
</dbReference>
<keyword evidence="4" id="KW-0472">Membrane</keyword>
<dbReference type="CDD" id="cd08977">
    <property type="entry name" value="SusD"/>
    <property type="match status" value="1"/>
</dbReference>
<evidence type="ECO:0000259" key="6">
    <source>
        <dbReference type="Pfam" id="PF07980"/>
    </source>
</evidence>
<organism evidence="8 9">
    <name type="scientific">Emticicia aquatilis</name>
    <dbReference type="NCBI Taxonomy" id="1537369"/>
    <lineage>
        <taxon>Bacteria</taxon>
        <taxon>Pseudomonadati</taxon>
        <taxon>Bacteroidota</taxon>
        <taxon>Cytophagia</taxon>
        <taxon>Cytophagales</taxon>
        <taxon>Leadbetterellaceae</taxon>
        <taxon>Emticicia</taxon>
    </lineage>
</organism>
<dbReference type="InterPro" id="IPR012944">
    <property type="entry name" value="SusD_RagB_dom"/>
</dbReference>
<keyword evidence="9" id="KW-1185">Reference proteome</keyword>
<reference evidence="8" key="2">
    <citation type="submission" date="2020-09" db="EMBL/GenBank/DDBJ databases">
        <authorList>
            <person name="Sun Q."/>
            <person name="Zhou Y."/>
        </authorList>
    </citation>
    <scope>NUCLEOTIDE SEQUENCE</scope>
    <source>
        <strain evidence="8">CGMCC 1.15958</strain>
    </source>
</reference>
<dbReference type="EMBL" id="BMKK01000005">
    <property type="protein sequence ID" value="GGD60456.1"/>
    <property type="molecule type" value="Genomic_DNA"/>
</dbReference>
<dbReference type="InterPro" id="IPR011990">
    <property type="entry name" value="TPR-like_helical_dom_sf"/>
</dbReference>
<feature type="domain" description="SusD-like N-terminal" evidence="7">
    <location>
        <begin position="24"/>
        <end position="232"/>
    </location>
</feature>
<comment type="similarity">
    <text evidence="2">Belongs to the SusD family.</text>
</comment>
<dbReference type="AlphaFoldDB" id="A0A916YU66"/>
<sequence>MKVTNLYKIAVLGVVLTFASCTDLLDVQPRASIDSVTALTTEDAVNAAVNGIYDRLQSTNLYGRDLVAIPEALADNGRATNKSGRLNPEYQNQVNAHFIHWQTSYFAINQANLVLDALPKVEKMTQANKDFVEAQALFIRGLLYFELMRAYAYEPTVEIKEASKGGVPLLKTGVVDATQIKLEGRASINDVYEFIYSDFTNSIAKFTSSGRTATASFANRTAAQAMFSRVALYRGDYTNAAKYATDALATGSVGRFQTRDTYVSAWRSANHPESIFEIQYQTNENIGVNTSLQTTYTTLVASGNRTTTGGFGDLVPTKALLDAYESEKDADGKIITDVRRSLYELGTAGRGTAEIECTKFLGRSGQVNLDNIPVIRVSEMYLNRAEALARSGNAAGALTDLNVIRTRAGLPAATGLTGAALINEILKQRRLELAFEGHRFFDMKRLGLDIVKAAPVQNLNFTDFRVLAPIPTREIQANANLKQNIGY</sequence>
<keyword evidence="5" id="KW-0998">Cell outer membrane</keyword>
<name>A0A916YU66_9BACT</name>
<evidence type="ECO:0000256" key="1">
    <source>
        <dbReference type="ARBA" id="ARBA00004442"/>
    </source>
</evidence>